<evidence type="ECO:0000256" key="1">
    <source>
        <dbReference type="ARBA" id="ARBA00011073"/>
    </source>
</evidence>
<dbReference type="InParanoid" id="D2V4C5"/>
<dbReference type="CDD" id="cd04842">
    <property type="entry name" value="Peptidases_S8_Kp43_protease"/>
    <property type="match status" value="1"/>
</dbReference>
<dbReference type="KEGG" id="ngr:NAEGRDRAFT_78519"/>
<sequence>MKRFLTLFLVLIIFALFITLCMGSESGSSNEYLDRFKQYYKGIIKQANVLSKGEETNEENYLELSDGLPLDKSNLIPHQYIVKFKENIKLTEKVQITFEKSTGCELLQYIPEHSYLVYINNDQVKKVQAYPQVSHLIPLTPKMKVDPNLIRDMESGVFESCSVNTPGRKVGGAIVHMSVSLVPELSSQSARDVAGQIRSACENLTNVKYLRVVSNRKVMISLQICSRHDLVLVVDILAHHPAIHWIERFDMERDGFLPENYNARLIVQQGSSRASIGDGPFYQVGITGKNQTVAITDSGLDVDHCFFHDPAASVPVIQSSDSLIRTVLNAPQAVESNHRKIKAYVAFMDRKDGGHGHGSHTSGTLAGKCLYPDSPICKHNGIAQDSKLVFFDVGCDLDGGCQCDSFDACPCYMYPEGKCPGKNKLVTPIDLYSGLFEPQYKLGARISSNSLGGKIGNGYTQSTQEIDKFQYEHDDFLVVWSAGNSGAKGYMTLTGPSKQAKNSIIVGASVSGIESWKEALKYRNYTQRANILRKKLTKKYNCKCGVCNIKKCSAIDKLKSEEGCNAYMGDNCKFKHKLKIMKKKLNFNVSFACSQKCALKSLEDEKLKPFFNEQNLADFSSLGPTLDGRIKPDIVAPGYFLLSARSHFGSQEGKCSLSNKNDMKLQLKEMGGTSMSTPVVASAATLVRQYFTDGFYPYGKPSVNAEYTQPSAALIKAILIQSARGMKGLARKTDSFTHFNKKHRTIFEGHGLINLSNTLKLANNPQTPQDLFVIDRQEITTDIIHSYTFNVGDNATELAITLAWTDYPASPMASLALVNDLDLKLEYETNGEVQSIYGNHLYNNNQPDRLNNVEKILIPLPPVNTDLIVTVKGHNVPHGPQKYSLVINGKKITKASRIRRSLDVTDVSPSNIVNFFNWEFALIITSLATALLVSVAVNIGLCVYSCIKRKATYANL</sequence>
<name>D2V4C5_NAEGR</name>
<dbReference type="EMBL" id="GG738851">
    <property type="protein sequence ID" value="EFC48492.1"/>
    <property type="molecule type" value="Genomic_DNA"/>
</dbReference>
<dbReference type="InterPro" id="IPR034058">
    <property type="entry name" value="TagA/B/C/D_pept_dom"/>
</dbReference>
<feature type="domain" description="Peptidase S8/S53" evidence="9">
    <location>
        <begin position="288"/>
        <end position="730"/>
    </location>
</feature>
<dbReference type="RefSeq" id="XP_002681236.1">
    <property type="nucleotide sequence ID" value="XM_002681190.1"/>
</dbReference>
<dbReference type="InterPro" id="IPR051048">
    <property type="entry name" value="Peptidase_S8/S53_subtilisin"/>
</dbReference>
<keyword evidence="4 6" id="KW-0720">Serine protease</keyword>
<accession>D2V4C5</accession>
<feature type="active site" description="Charge relay system" evidence="5 6">
    <location>
        <position position="674"/>
    </location>
</feature>
<keyword evidence="11" id="KW-1185">Reference proteome</keyword>
<dbReference type="InterPro" id="IPR015500">
    <property type="entry name" value="Peptidase_S8_subtilisin-rel"/>
</dbReference>
<keyword evidence="8" id="KW-0732">Signal</keyword>
<dbReference type="Gene3D" id="2.60.120.380">
    <property type="match status" value="1"/>
</dbReference>
<proteinExistence type="inferred from homology"/>
<evidence type="ECO:0000256" key="3">
    <source>
        <dbReference type="ARBA" id="ARBA00022801"/>
    </source>
</evidence>
<dbReference type="PANTHER" id="PTHR43399:SF4">
    <property type="entry name" value="CELL WALL-ASSOCIATED PROTEASE"/>
    <property type="match status" value="1"/>
</dbReference>
<organism evidence="11">
    <name type="scientific">Naegleria gruberi</name>
    <name type="common">Amoeba</name>
    <dbReference type="NCBI Taxonomy" id="5762"/>
    <lineage>
        <taxon>Eukaryota</taxon>
        <taxon>Discoba</taxon>
        <taxon>Heterolobosea</taxon>
        <taxon>Tetramitia</taxon>
        <taxon>Eutetramitia</taxon>
        <taxon>Vahlkampfiidae</taxon>
        <taxon>Naegleria</taxon>
    </lineage>
</organism>
<dbReference type="SUPFAM" id="SSF52743">
    <property type="entry name" value="Subtilisin-like"/>
    <property type="match status" value="1"/>
</dbReference>
<feature type="active site" description="Charge relay system" evidence="5 6">
    <location>
        <position position="297"/>
    </location>
</feature>
<dbReference type="PANTHER" id="PTHR43399">
    <property type="entry name" value="SUBTILISIN-RELATED"/>
    <property type="match status" value="1"/>
</dbReference>
<feature type="chain" id="PRO_5003037250" evidence="8">
    <location>
        <begin position="24"/>
        <end position="956"/>
    </location>
</feature>
<dbReference type="AlphaFoldDB" id="D2V4C5"/>
<dbReference type="InterPro" id="IPR008979">
    <property type="entry name" value="Galactose-bd-like_sf"/>
</dbReference>
<reference evidence="10 11" key="1">
    <citation type="journal article" date="2010" name="Cell">
        <title>The genome of Naegleria gruberi illuminates early eukaryotic versatility.</title>
        <authorList>
            <person name="Fritz-Laylin L.K."/>
            <person name="Prochnik S.E."/>
            <person name="Ginger M.L."/>
            <person name="Dacks J.B."/>
            <person name="Carpenter M.L."/>
            <person name="Field M.C."/>
            <person name="Kuo A."/>
            <person name="Paredez A."/>
            <person name="Chapman J."/>
            <person name="Pham J."/>
            <person name="Shu S."/>
            <person name="Neupane R."/>
            <person name="Cipriano M."/>
            <person name="Mancuso J."/>
            <person name="Tu H."/>
            <person name="Salamov A."/>
            <person name="Lindquist E."/>
            <person name="Shapiro H."/>
            <person name="Lucas S."/>
            <person name="Grigoriev I.V."/>
            <person name="Cande W.Z."/>
            <person name="Fulton C."/>
            <person name="Rokhsar D.S."/>
            <person name="Dawson S.C."/>
        </authorList>
    </citation>
    <scope>NUCLEOTIDE SEQUENCE [LARGE SCALE GENOMIC DNA]</scope>
    <source>
        <strain evidence="10 11">NEG-M</strain>
    </source>
</reference>
<dbReference type="Pfam" id="PF00082">
    <property type="entry name" value="Peptidase_S8"/>
    <property type="match status" value="1"/>
</dbReference>
<evidence type="ECO:0000256" key="4">
    <source>
        <dbReference type="ARBA" id="ARBA00022825"/>
    </source>
</evidence>
<evidence type="ECO:0000256" key="5">
    <source>
        <dbReference type="PIRSR" id="PIRSR615500-1"/>
    </source>
</evidence>
<dbReference type="GO" id="GO:0004252">
    <property type="term" value="F:serine-type endopeptidase activity"/>
    <property type="evidence" value="ECO:0007669"/>
    <property type="project" value="UniProtKB-UniRule"/>
</dbReference>
<dbReference type="InterPro" id="IPR000209">
    <property type="entry name" value="Peptidase_S8/S53_dom"/>
</dbReference>
<dbReference type="PRINTS" id="PR00723">
    <property type="entry name" value="SUBTILISIN"/>
</dbReference>
<dbReference type="VEuPathDB" id="AmoebaDB:NAEGRDRAFT_78519"/>
<dbReference type="OrthoDB" id="509353at2759"/>
<keyword evidence="7" id="KW-1133">Transmembrane helix</keyword>
<evidence type="ECO:0000259" key="9">
    <source>
        <dbReference type="Pfam" id="PF00082"/>
    </source>
</evidence>
<dbReference type="GO" id="GO:0006508">
    <property type="term" value="P:proteolysis"/>
    <property type="evidence" value="ECO:0007669"/>
    <property type="project" value="UniProtKB-KW"/>
</dbReference>
<dbReference type="Proteomes" id="UP000006671">
    <property type="component" value="Unassembled WGS sequence"/>
</dbReference>
<gene>
    <name evidence="10" type="ORF">NAEGRDRAFT_78519</name>
</gene>
<comment type="similarity">
    <text evidence="1 6">Belongs to the peptidase S8 family.</text>
</comment>
<dbReference type="SUPFAM" id="SSF49785">
    <property type="entry name" value="Galactose-binding domain-like"/>
    <property type="match status" value="1"/>
</dbReference>
<evidence type="ECO:0000256" key="7">
    <source>
        <dbReference type="SAM" id="Phobius"/>
    </source>
</evidence>
<feature type="transmembrane region" description="Helical" evidence="7">
    <location>
        <begin position="920"/>
        <end position="947"/>
    </location>
</feature>
<dbReference type="InterPro" id="IPR036852">
    <property type="entry name" value="Peptidase_S8/S53_dom_sf"/>
</dbReference>
<keyword evidence="7" id="KW-0812">Transmembrane</keyword>
<keyword evidence="2 6" id="KW-0645">Protease</keyword>
<protein>
    <submittedName>
        <fullName evidence="10">Abc transporter B family protein</fullName>
    </submittedName>
</protein>
<evidence type="ECO:0000256" key="6">
    <source>
        <dbReference type="PROSITE-ProRule" id="PRU01240"/>
    </source>
</evidence>
<dbReference type="GeneID" id="8862118"/>
<evidence type="ECO:0000256" key="2">
    <source>
        <dbReference type="ARBA" id="ARBA00022670"/>
    </source>
</evidence>
<evidence type="ECO:0000256" key="8">
    <source>
        <dbReference type="SAM" id="SignalP"/>
    </source>
</evidence>
<feature type="signal peptide" evidence="8">
    <location>
        <begin position="1"/>
        <end position="23"/>
    </location>
</feature>
<evidence type="ECO:0000313" key="10">
    <source>
        <dbReference type="EMBL" id="EFC48492.1"/>
    </source>
</evidence>
<dbReference type="Gene3D" id="3.40.50.200">
    <property type="entry name" value="Peptidase S8/S53 domain"/>
    <property type="match status" value="1"/>
</dbReference>
<feature type="active site" description="Charge relay system" evidence="5 6">
    <location>
        <position position="357"/>
    </location>
</feature>
<keyword evidence="3 6" id="KW-0378">Hydrolase</keyword>
<evidence type="ECO:0000313" key="11">
    <source>
        <dbReference type="Proteomes" id="UP000006671"/>
    </source>
</evidence>
<dbReference type="PROSITE" id="PS51892">
    <property type="entry name" value="SUBTILASE"/>
    <property type="match status" value="1"/>
</dbReference>
<keyword evidence="7" id="KW-0472">Membrane</keyword>